<dbReference type="HAMAP" id="MF_01609">
    <property type="entry name" value="Glu_cys_ligase_2"/>
    <property type="match status" value="1"/>
</dbReference>
<name>A0A250KMA7_9GAMM</name>
<accession>A0A250KMA7</accession>
<dbReference type="GO" id="GO:0005524">
    <property type="term" value="F:ATP binding"/>
    <property type="evidence" value="ECO:0007669"/>
    <property type="project" value="UniProtKB-KW"/>
</dbReference>
<dbReference type="Pfam" id="PF04107">
    <property type="entry name" value="GCS2"/>
    <property type="match status" value="1"/>
</dbReference>
<comment type="similarity">
    <text evidence="4">Belongs to the glutamate--cysteine ligase type 2 family. YbdK subfamily.</text>
</comment>
<dbReference type="OrthoDB" id="9769628at2"/>
<dbReference type="InterPro" id="IPR006336">
    <property type="entry name" value="GCS2"/>
</dbReference>
<evidence type="ECO:0000256" key="2">
    <source>
        <dbReference type="ARBA" id="ARBA00022741"/>
    </source>
</evidence>
<keyword evidence="1 4" id="KW-0436">Ligase</keyword>
<dbReference type="Gene3D" id="3.30.590.20">
    <property type="match status" value="1"/>
</dbReference>
<dbReference type="InterPro" id="IPR014746">
    <property type="entry name" value="Gln_synth/guanido_kin_cat_dom"/>
</dbReference>
<dbReference type="GO" id="GO:0042398">
    <property type="term" value="P:modified amino acid biosynthetic process"/>
    <property type="evidence" value="ECO:0007669"/>
    <property type="project" value="InterPro"/>
</dbReference>
<dbReference type="AlphaFoldDB" id="A0A250KMA7"/>
<dbReference type="InterPro" id="IPR011793">
    <property type="entry name" value="YbdK"/>
</dbReference>
<keyword evidence="2 4" id="KW-0547">Nucleotide-binding</keyword>
<dbReference type="Proteomes" id="UP000266313">
    <property type="component" value="Chromosome"/>
</dbReference>
<comment type="catalytic activity">
    <reaction evidence="4">
        <text>L-cysteine + L-glutamate + ATP = gamma-L-glutamyl-L-cysteine + ADP + phosphate + H(+)</text>
        <dbReference type="Rhea" id="RHEA:13285"/>
        <dbReference type="ChEBI" id="CHEBI:15378"/>
        <dbReference type="ChEBI" id="CHEBI:29985"/>
        <dbReference type="ChEBI" id="CHEBI:30616"/>
        <dbReference type="ChEBI" id="CHEBI:35235"/>
        <dbReference type="ChEBI" id="CHEBI:43474"/>
        <dbReference type="ChEBI" id="CHEBI:58173"/>
        <dbReference type="ChEBI" id="CHEBI:456216"/>
        <dbReference type="EC" id="6.3.2.2"/>
    </reaction>
</comment>
<dbReference type="RefSeq" id="WP_119628431.1">
    <property type="nucleotide sequence ID" value="NZ_AP017928.1"/>
</dbReference>
<dbReference type="EC" id="6.3.2.2" evidence="4"/>
<comment type="function">
    <text evidence="4">ATP-dependent carboxylate-amine ligase which exhibits weak glutamate--cysteine ligase activity.</text>
</comment>
<dbReference type="SUPFAM" id="SSF55931">
    <property type="entry name" value="Glutamine synthetase/guanido kinase"/>
    <property type="match status" value="1"/>
</dbReference>
<dbReference type="NCBIfam" id="TIGR02050">
    <property type="entry name" value="gshA_cyan_rel"/>
    <property type="match status" value="1"/>
</dbReference>
<protein>
    <recommendedName>
        <fullName evidence="4">Putative glutamate--cysteine ligase 2</fullName>
        <ecNumber evidence="4">6.3.2.2</ecNumber>
    </recommendedName>
    <alternativeName>
        <fullName evidence="4">Gamma-glutamylcysteine synthetase 2</fullName>
        <shortName evidence="4">GCS 2</shortName>
        <shortName evidence="4">Gamma-GCS 2</shortName>
    </alternativeName>
</protein>
<keyword evidence="3 4" id="KW-0067">ATP-binding</keyword>
<evidence type="ECO:0000256" key="3">
    <source>
        <dbReference type="ARBA" id="ARBA00022840"/>
    </source>
</evidence>
<evidence type="ECO:0000313" key="5">
    <source>
        <dbReference type="EMBL" id="BBA32682.1"/>
    </source>
</evidence>
<sequence length="378" mass="42458">MPDDALEFAGSKYPTVGIEIEFQLLDPVSFDLVDGILPLLRNYPAEPRVKPEFTQCTVEINSSVCTDIDELRSDITGLTKELKRRCVGLGFALCGAGTHPFSLRPAAITPLPHYVQMEQRMVYLAHTLKTYALHVHVGMPSGDAAIAVMSMLKPYLPILLALSASSPFWQGQDTGFASFRQRVLATMRDYGLPPSFASWRQFTQCFENLRAAGAAHVVRDIHWDIRPSPHYGTLEVRVMDVQPTLADTFILAALVQTLEVYLLRCWQQKAPVRPAMLQQWWAQKENCFRASQRGTDAEIIVDETGRVLPIKALTRELMANLAETACELKTKKWLDQLEAGLDTGRSYFRQRAVFSETRSLRNVVASMVDELEAELIGR</sequence>
<evidence type="ECO:0000256" key="1">
    <source>
        <dbReference type="ARBA" id="ARBA00022598"/>
    </source>
</evidence>
<organism evidence="5 6">
    <name type="scientific">Methylocaldum marinum</name>
    <dbReference type="NCBI Taxonomy" id="1432792"/>
    <lineage>
        <taxon>Bacteria</taxon>
        <taxon>Pseudomonadati</taxon>
        <taxon>Pseudomonadota</taxon>
        <taxon>Gammaproteobacteria</taxon>
        <taxon>Methylococcales</taxon>
        <taxon>Methylococcaceae</taxon>
        <taxon>Methylocaldum</taxon>
    </lineage>
</organism>
<gene>
    <name evidence="5" type="ORF">sS8_0717</name>
</gene>
<evidence type="ECO:0000313" key="6">
    <source>
        <dbReference type="Proteomes" id="UP000266313"/>
    </source>
</evidence>
<reference evidence="5 6" key="1">
    <citation type="submission" date="2016-12" db="EMBL/GenBank/DDBJ databases">
        <title>Genome sequencing of Methylocaldum marinum.</title>
        <authorList>
            <person name="Takeuchi M."/>
            <person name="Kamagata Y."/>
            <person name="Hiraoka S."/>
            <person name="Oshima K."/>
            <person name="Hattori M."/>
            <person name="Iwasaki W."/>
        </authorList>
    </citation>
    <scope>NUCLEOTIDE SEQUENCE [LARGE SCALE GENOMIC DNA]</scope>
    <source>
        <strain evidence="5 6">S8</strain>
    </source>
</reference>
<dbReference type="PANTHER" id="PTHR36510">
    <property type="entry name" value="GLUTAMATE--CYSTEINE LIGASE 2-RELATED"/>
    <property type="match status" value="1"/>
</dbReference>
<evidence type="ECO:0000256" key="4">
    <source>
        <dbReference type="HAMAP-Rule" id="MF_01609"/>
    </source>
</evidence>
<dbReference type="InterPro" id="IPR050141">
    <property type="entry name" value="GCL_type2/YbdK_subfam"/>
</dbReference>
<dbReference type="EMBL" id="AP017928">
    <property type="protein sequence ID" value="BBA32682.1"/>
    <property type="molecule type" value="Genomic_DNA"/>
</dbReference>
<dbReference type="GO" id="GO:0004357">
    <property type="term" value="F:glutamate-cysteine ligase activity"/>
    <property type="evidence" value="ECO:0007669"/>
    <property type="project" value="UniProtKB-EC"/>
</dbReference>
<proteinExistence type="inferred from homology"/>
<dbReference type="PANTHER" id="PTHR36510:SF1">
    <property type="entry name" value="GLUTAMATE--CYSTEINE LIGASE 2-RELATED"/>
    <property type="match status" value="1"/>
</dbReference>
<dbReference type="KEGG" id="mmai:sS8_0717"/>
<keyword evidence="6" id="KW-1185">Reference proteome</keyword>